<protein>
    <submittedName>
        <fullName evidence="1">Arginine utilization protein RocB</fullName>
    </submittedName>
</protein>
<organism evidence="1 2">
    <name type="scientific">Deinococcus metallilatus</name>
    <dbReference type="NCBI Taxonomy" id="1211322"/>
    <lineage>
        <taxon>Bacteria</taxon>
        <taxon>Thermotogati</taxon>
        <taxon>Deinococcota</taxon>
        <taxon>Deinococci</taxon>
        <taxon>Deinococcales</taxon>
        <taxon>Deinococcaceae</taxon>
        <taxon>Deinococcus</taxon>
    </lineage>
</organism>
<name>A0ABR6MQG0_9DEIO</name>
<dbReference type="PANTHER" id="PTHR43808:SF27">
    <property type="entry name" value="PROTEIN ROCB"/>
    <property type="match status" value="1"/>
</dbReference>
<sequence>MTARTTGRWAQCAEDWTRMLVRQGSITNSAGERDFAAALERRLRQRPAFADHPEYVRCLPTRDDPYARANVYALVRGRGRQTVVLTGHYDTVSTSNYGLLESAACDPDALLPRLIAHLEQHGRGAADARALQDLKTGHFLPGRGALDMKSGLAAGLAVAERFAAGDHDGNLLFLAVPDEEENSHGMRSAAGQLRELAQEWDLDLEAAINLDASIDHGAGEVGQAVYLGSVGKVLVGVLFVGRPTHAGAPFDGINPTLAQAEFIRLTEGQGHFNATPESSPPPPTVLQASDLKPHYDVTTPEYAWCALNVLLHHKPPEEVLTGIQEVARQAMERAARRQRDNAARLGVTLAADDAAPEALTYQDLLARVRAEQGEEALHTWQAQVREWAQDPALDVPTLTRRALQALVQLSGQPGPLAVVTFASLAYPAVHLGEDAPSRRLRAAVEETVHDLRTRQNVKMNVQEFFPFISDMSFVGQAVHPGSAALVAAQSPAAVRFAATGEAMVLPTVNLGPWGRDYHQQNERVYTPYAFEVLPEVLWQLTRRLLRRT</sequence>
<dbReference type="PIRSF" id="PIRSF010386">
    <property type="entry name" value="RocB"/>
    <property type="match status" value="1"/>
</dbReference>
<dbReference type="RefSeq" id="WP_129117255.1">
    <property type="nucleotide sequence ID" value="NZ_BSUI01000012.1"/>
</dbReference>
<dbReference type="InterPro" id="IPR002933">
    <property type="entry name" value="Peptidase_M20"/>
</dbReference>
<dbReference type="Pfam" id="PF01546">
    <property type="entry name" value="Peptidase_M20"/>
    <property type="match status" value="1"/>
</dbReference>
<dbReference type="Proteomes" id="UP000536909">
    <property type="component" value="Unassembled WGS sequence"/>
</dbReference>
<dbReference type="PANTHER" id="PTHR43808">
    <property type="entry name" value="ACETYLORNITHINE DEACETYLASE"/>
    <property type="match status" value="1"/>
</dbReference>
<proteinExistence type="predicted"/>
<evidence type="ECO:0000313" key="2">
    <source>
        <dbReference type="Proteomes" id="UP000536909"/>
    </source>
</evidence>
<evidence type="ECO:0000313" key="1">
    <source>
        <dbReference type="EMBL" id="MBB5293575.1"/>
    </source>
</evidence>
<comment type="caution">
    <text evidence="1">The sequence shown here is derived from an EMBL/GenBank/DDBJ whole genome shotgun (WGS) entry which is preliminary data.</text>
</comment>
<dbReference type="Gene3D" id="3.40.630.10">
    <property type="entry name" value="Zn peptidases"/>
    <property type="match status" value="1"/>
</dbReference>
<accession>A0ABR6MQG0</accession>
<dbReference type="SUPFAM" id="SSF53187">
    <property type="entry name" value="Zn-dependent exopeptidases"/>
    <property type="match status" value="1"/>
</dbReference>
<keyword evidence="2" id="KW-1185">Reference proteome</keyword>
<dbReference type="InterPro" id="IPR050072">
    <property type="entry name" value="Peptidase_M20A"/>
</dbReference>
<dbReference type="EMBL" id="JACHFV010000001">
    <property type="protein sequence ID" value="MBB5293575.1"/>
    <property type="molecule type" value="Genomic_DNA"/>
</dbReference>
<reference evidence="1 2" key="1">
    <citation type="submission" date="2020-08" db="EMBL/GenBank/DDBJ databases">
        <title>Genomic Encyclopedia of Type Strains, Phase IV (KMG-IV): sequencing the most valuable type-strain genomes for metagenomic binning, comparative biology and taxonomic classification.</title>
        <authorList>
            <person name="Goeker M."/>
        </authorList>
    </citation>
    <scope>NUCLEOTIDE SEQUENCE [LARGE SCALE GENOMIC DNA]</scope>
    <source>
        <strain evidence="1 2">DSM 105434</strain>
    </source>
</reference>
<gene>
    <name evidence="1" type="ORF">HNQ10_000388</name>
</gene>
<dbReference type="InterPro" id="IPR012166">
    <property type="entry name" value="Uncharacterised_RocB"/>
</dbReference>